<dbReference type="Proteomes" id="UP000030764">
    <property type="component" value="Unassembled WGS sequence"/>
</dbReference>
<dbReference type="EMBL" id="KL363365">
    <property type="protein sequence ID" value="KFD46540.1"/>
    <property type="molecule type" value="Genomic_DNA"/>
</dbReference>
<keyword evidence="2" id="KW-1185">Reference proteome</keyword>
<name>A0A085LNJ4_9BILA</name>
<gene>
    <name evidence="1" type="ORF">M513_12591</name>
</gene>
<reference evidence="1 2" key="1">
    <citation type="journal article" date="2014" name="Nat. Genet.">
        <title>Genome and transcriptome of the porcine whipworm Trichuris suis.</title>
        <authorList>
            <person name="Jex A.R."/>
            <person name="Nejsum P."/>
            <person name="Schwarz E.M."/>
            <person name="Hu L."/>
            <person name="Young N.D."/>
            <person name="Hall R.S."/>
            <person name="Korhonen P.K."/>
            <person name="Liao S."/>
            <person name="Thamsborg S."/>
            <person name="Xia J."/>
            <person name="Xu P."/>
            <person name="Wang S."/>
            <person name="Scheerlinck J.P."/>
            <person name="Hofmann A."/>
            <person name="Sternberg P.W."/>
            <person name="Wang J."/>
            <person name="Gasser R.B."/>
        </authorList>
    </citation>
    <scope>NUCLEOTIDE SEQUENCE [LARGE SCALE GENOMIC DNA]</scope>
    <source>
        <strain evidence="1">DCEP-RM93M</strain>
    </source>
</reference>
<sequence>MRSCVIQVDGRALRFVPDGRLTLALSVTVDTITIAELDVLISPPLKRRAIPLRFVLNTCAGQVELCLYSGGWNREIESTLRGVGSDLRPLLVTGGTMKTSTYVGQ</sequence>
<accession>A0A085LNJ4</accession>
<proteinExistence type="predicted"/>
<evidence type="ECO:0000313" key="2">
    <source>
        <dbReference type="Proteomes" id="UP000030764"/>
    </source>
</evidence>
<evidence type="ECO:0000313" key="1">
    <source>
        <dbReference type="EMBL" id="KFD46540.1"/>
    </source>
</evidence>
<dbReference type="AlphaFoldDB" id="A0A085LNJ4"/>
<organism evidence="1 2">
    <name type="scientific">Trichuris suis</name>
    <name type="common">pig whipworm</name>
    <dbReference type="NCBI Taxonomy" id="68888"/>
    <lineage>
        <taxon>Eukaryota</taxon>
        <taxon>Metazoa</taxon>
        <taxon>Ecdysozoa</taxon>
        <taxon>Nematoda</taxon>
        <taxon>Enoplea</taxon>
        <taxon>Dorylaimia</taxon>
        <taxon>Trichinellida</taxon>
        <taxon>Trichuridae</taxon>
        <taxon>Trichuris</taxon>
    </lineage>
</organism>
<protein>
    <submittedName>
        <fullName evidence="1">Uncharacterized protein</fullName>
    </submittedName>
</protein>